<dbReference type="Pfam" id="PF08338">
    <property type="entry name" value="DUF1731"/>
    <property type="match status" value="1"/>
</dbReference>
<evidence type="ECO:0000313" key="4">
    <source>
        <dbReference type="EMBL" id="MUM77357.1"/>
    </source>
</evidence>
<dbReference type="AlphaFoldDB" id="A0A7K1KMV3"/>
<reference evidence="4 5" key="1">
    <citation type="submission" date="2019-11" db="EMBL/GenBank/DDBJ databases">
        <title>Pseudodesulfovibrio alkaliphilus, sp. nov., an alkaliphilic sulfate-reducing bacteria from mud volcano of Taman peninsula, Russia.</title>
        <authorList>
            <person name="Frolova A."/>
            <person name="Merkel A.Y."/>
            <person name="Slobodkin A.I."/>
        </authorList>
    </citation>
    <scope>NUCLEOTIDE SEQUENCE [LARGE SCALE GENOMIC DNA]</scope>
    <source>
        <strain evidence="4 5">F-1</strain>
    </source>
</reference>
<accession>A0A7K1KMV3</accession>
<dbReference type="InterPro" id="IPR001509">
    <property type="entry name" value="Epimerase_deHydtase"/>
</dbReference>
<dbReference type="NCBIfam" id="TIGR01777">
    <property type="entry name" value="yfcH"/>
    <property type="match status" value="1"/>
</dbReference>
<dbReference type="RefSeq" id="WP_155933407.1">
    <property type="nucleotide sequence ID" value="NZ_WODC01000003.1"/>
</dbReference>
<dbReference type="Gene3D" id="3.40.50.720">
    <property type="entry name" value="NAD(P)-binding Rossmann-like Domain"/>
    <property type="match status" value="1"/>
</dbReference>
<feature type="domain" description="NAD-dependent epimerase/dehydratase" evidence="2">
    <location>
        <begin position="4"/>
        <end position="224"/>
    </location>
</feature>
<dbReference type="InterPro" id="IPR010099">
    <property type="entry name" value="SDR39U1"/>
</dbReference>
<sequence length="306" mass="32655">MRAIIAGGTGFIGQALVVALRDAGWDIVVLSRSPGKVAEVFGHGVIGMRWDGSGWLELLGPDTAVVNLAGENIAAGRWTGEVKRRILESRVNAGRSLVKAVGEASAKPGVFVQASAVGYYGPRGNDPVDEGAESGSGYLAEVCRAWEASSAEVEAMGVRRVVVRTGMVLGHGGALARMLPPFRYFLGGPPGSGYQGVSWVHLEDEVGAIRFLMENKEARGAYNLTAPTPVRFRKFARILGQTLGRPYRLNAPAFALRLLFGEMADEVLLSGQLALPTRLTEAGYVFRHPDLEETLADLLAVARPTV</sequence>
<dbReference type="Proteomes" id="UP000461162">
    <property type="component" value="Unassembled WGS sequence"/>
</dbReference>
<gene>
    <name evidence="4" type="ORF">GKC30_06905</name>
</gene>
<comment type="caution">
    <text evidence="4">The sequence shown here is derived from an EMBL/GenBank/DDBJ whole genome shotgun (WGS) entry which is preliminary data.</text>
</comment>
<feature type="domain" description="DUF1731" evidence="3">
    <location>
        <begin position="251"/>
        <end position="298"/>
    </location>
</feature>
<evidence type="ECO:0000313" key="5">
    <source>
        <dbReference type="Proteomes" id="UP000461162"/>
    </source>
</evidence>
<dbReference type="CDD" id="cd05242">
    <property type="entry name" value="SDR_a8"/>
    <property type="match status" value="1"/>
</dbReference>
<proteinExistence type="inferred from homology"/>
<comment type="similarity">
    <text evidence="1">Belongs to the NAD(P)-dependent epimerase/dehydratase family. SDR39U1 subfamily.</text>
</comment>
<name>A0A7K1KMV3_9BACT</name>
<protein>
    <submittedName>
        <fullName evidence="4">TIGR01777 family protein</fullName>
    </submittedName>
</protein>
<evidence type="ECO:0000259" key="3">
    <source>
        <dbReference type="Pfam" id="PF08338"/>
    </source>
</evidence>
<evidence type="ECO:0000259" key="2">
    <source>
        <dbReference type="Pfam" id="PF01370"/>
    </source>
</evidence>
<dbReference type="Pfam" id="PF01370">
    <property type="entry name" value="Epimerase"/>
    <property type="match status" value="1"/>
</dbReference>
<evidence type="ECO:0000256" key="1">
    <source>
        <dbReference type="ARBA" id="ARBA00009353"/>
    </source>
</evidence>
<dbReference type="SUPFAM" id="SSF51735">
    <property type="entry name" value="NAD(P)-binding Rossmann-fold domains"/>
    <property type="match status" value="1"/>
</dbReference>
<dbReference type="PANTHER" id="PTHR11092:SF0">
    <property type="entry name" value="EPIMERASE FAMILY PROTEIN SDR39U1"/>
    <property type="match status" value="1"/>
</dbReference>
<dbReference type="InterPro" id="IPR013549">
    <property type="entry name" value="DUF1731"/>
</dbReference>
<dbReference type="InterPro" id="IPR036291">
    <property type="entry name" value="NAD(P)-bd_dom_sf"/>
</dbReference>
<dbReference type="PANTHER" id="PTHR11092">
    <property type="entry name" value="SUGAR NUCLEOTIDE EPIMERASE RELATED"/>
    <property type="match status" value="1"/>
</dbReference>
<organism evidence="4 5">
    <name type="scientific">Pseudodesulfovibrio alkaliphilus</name>
    <dbReference type="NCBI Taxonomy" id="2661613"/>
    <lineage>
        <taxon>Bacteria</taxon>
        <taxon>Pseudomonadati</taxon>
        <taxon>Thermodesulfobacteriota</taxon>
        <taxon>Desulfovibrionia</taxon>
        <taxon>Desulfovibrionales</taxon>
        <taxon>Desulfovibrionaceae</taxon>
    </lineage>
</organism>
<keyword evidence="5" id="KW-1185">Reference proteome</keyword>
<dbReference type="EMBL" id="WODC01000003">
    <property type="protein sequence ID" value="MUM77357.1"/>
    <property type="molecule type" value="Genomic_DNA"/>
</dbReference>